<evidence type="ECO:0008006" key="5">
    <source>
        <dbReference type="Google" id="ProtNLM"/>
    </source>
</evidence>
<evidence type="ECO:0000256" key="1">
    <source>
        <dbReference type="SAM" id="MobiDB-lite"/>
    </source>
</evidence>
<feature type="signal peptide" evidence="2">
    <location>
        <begin position="1"/>
        <end position="19"/>
    </location>
</feature>
<dbReference type="Proteomes" id="UP000214588">
    <property type="component" value="Unassembled WGS sequence"/>
</dbReference>
<gene>
    <name evidence="3" type="ORF">CDO51_06255</name>
</gene>
<organism evidence="3 4">
    <name type="scientific">Natranaerobius trueperi</name>
    <dbReference type="NCBI Taxonomy" id="759412"/>
    <lineage>
        <taxon>Bacteria</taxon>
        <taxon>Bacillati</taxon>
        <taxon>Bacillota</taxon>
        <taxon>Clostridia</taxon>
        <taxon>Natranaerobiales</taxon>
        <taxon>Natranaerobiaceae</taxon>
        <taxon>Natranaerobius</taxon>
    </lineage>
</organism>
<dbReference type="PANTHER" id="PTHR10151:SF120">
    <property type="entry name" value="BIS(5'-ADENOSYL)-TRIPHOSPHATASE"/>
    <property type="match status" value="1"/>
</dbReference>
<dbReference type="SUPFAM" id="SSF53649">
    <property type="entry name" value="Alkaline phosphatase-like"/>
    <property type="match status" value="1"/>
</dbReference>
<dbReference type="GO" id="GO:0016787">
    <property type="term" value="F:hydrolase activity"/>
    <property type="evidence" value="ECO:0007669"/>
    <property type="project" value="UniProtKB-ARBA"/>
</dbReference>
<dbReference type="PROSITE" id="PS51257">
    <property type="entry name" value="PROKAR_LIPOPROTEIN"/>
    <property type="match status" value="1"/>
</dbReference>
<protein>
    <recommendedName>
        <fullName evidence="5">Metalloenzyme domain-containing protein</fullName>
    </recommendedName>
</protein>
<comment type="caution">
    <text evidence="3">The sequence shown here is derived from an EMBL/GenBank/DDBJ whole genome shotgun (WGS) entry which is preliminary data.</text>
</comment>
<dbReference type="EMBL" id="NIQC01000011">
    <property type="protein sequence ID" value="OWZ83834.1"/>
    <property type="molecule type" value="Genomic_DNA"/>
</dbReference>
<evidence type="ECO:0000313" key="4">
    <source>
        <dbReference type="Proteomes" id="UP000214588"/>
    </source>
</evidence>
<accession>A0A226BZR5</accession>
<dbReference type="PANTHER" id="PTHR10151">
    <property type="entry name" value="ECTONUCLEOTIDE PYROPHOSPHATASE/PHOSPHODIESTERASE"/>
    <property type="match status" value="1"/>
</dbReference>
<evidence type="ECO:0000313" key="3">
    <source>
        <dbReference type="EMBL" id="OWZ83834.1"/>
    </source>
</evidence>
<feature type="chain" id="PRO_5039303331" description="Metalloenzyme domain-containing protein" evidence="2">
    <location>
        <begin position="20"/>
        <end position="505"/>
    </location>
</feature>
<evidence type="ECO:0000256" key="2">
    <source>
        <dbReference type="SAM" id="SignalP"/>
    </source>
</evidence>
<sequence length="505" mass="56408">MKQIYIVFVLAIVGLVAMTGCVDDASTKEGGDSSPDSSSSLPMKIVGDVDEPVTIEQLSDISETETIEHREEDLEVISLQDLLYKSQPYTKDMQTVFISHDGFSAEISSEDLSESYIARTQENGWEAINYNHPVSSNIKDISHIVVSSNDLCLEDGFNIIEPEKNITSLSPGQIYQDGYSVVPTYRGSSSVKNDEKELEVSTFNRRKIIDIEKYVNLSGREEIIIVGEQGEIEPLRQDGKFILNKNSIGYMAGDDIYIDQAAGIVLDPPDKMITDAYHDTKELLAQDEQVLLILIDGLGYHQYEYAVDNGYAPFLESLPKPEQAMVAYPPVTPVNVAASLTGELPYINGVYERGIRRVDVPTIFGYCEDHGKESAAIIGPMETIELEIDPVFSLDQNNDGSTDGKKRENALSKMSQEKVHDLMFVHYKDVDRIGHNHGNMAKETMEAIAYNDELVKELVTHWDGKVIVYADHGMHETEDGGDHNSVMTEDMFMPYWQFDGGEIDE</sequence>
<keyword evidence="4" id="KW-1185">Reference proteome</keyword>
<keyword evidence="2" id="KW-0732">Signal</keyword>
<feature type="region of interest" description="Disordered" evidence="1">
    <location>
        <begin position="26"/>
        <end position="45"/>
    </location>
</feature>
<name>A0A226BZR5_9FIRM</name>
<proteinExistence type="predicted"/>
<dbReference type="InterPro" id="IPR017850">
    <property type="entry name" value="Alkaline_phosphatase_core_sf"/>
</dbReference>
<dbReference type="InterPro" id="IPR002591">
    <property type="entry name" value="Phosphodiest/P_Trfase"/>
</dbReference>
<dbReference type="OrthoDB" id="1706744at2"/>
<reference evidence="3 4" key="1">
    <citation type="submission" date="2017-06" db="EMBL/GenBank/DDBJ databases">
        <title>Draft Genome Sequence of Natranaerobius trueperi halophilic, alkalithermophilic bacteria from soda lakes.</title>
        <authorList>
            <person name="Zhao B."/>
        </authorList>
    </citation>
    <scope>NUCLEOTIDE SEQUENCE [LARGE SCALE GENOMIC DNA]</scope>
    <source>
        <strain evidence="3 4">DSM 18760</strain>
    </source>
</reference>
<dbReference type="Gene3D" id="3.40.720.10">
    <property type="entry name" value="Alkaline Phosphatase, subunit A"/>
    <property type="match status" value="1"/>
</dbReference>
<dbReference type="AlphaFoldDB" id="A0A226BZR5"/>
<dbReference type="RefSeq" id="WP_089023441.1">
    <property type="nucleotide sequence ID" value="NZ_NIQC01000011.1"/>
</dbReference>
<dbReference type="Pfam" id="PF01663">
    <property type="entry name" value="Phosphodiest"/>
    <property type="match status" value="1"/>
</dbReference>